<dbReference type="InterPro" id="IPR000383">
    <property type="entry name" value="Xaa-Pro-like_dom"/>
</dbReference>
<reference evidence="2 3" key="1">
    <citation type="submission" date="2020-04" db="EMBL/GenBank/DDBJ databases">
        <title>Vibrio sp. SM6, a novel species isolated from seawater.</title>
        <authorList>
            <person name="Wang X."/>
        </authorList>
    </citation>
    <scope>NUCLEOTIDE SEQUENCE [LARGE SCALE GENOMIC DNA]</scope>
    <source>
        <strain evidence="2 3">SM6</strain>
    </source>
</reference>
<dbReference type="InterPro" id="IPR029058">
    <property type="entry name" value="AB_hydrolase_fold"/>
</dbReference>
<name>A0A7X8YFD2_9VIBR</name>
<dbReference type="PANTHER" id="PTHR47751">
    <property type="entry name" value="SUPERFAMILY HYDROLASE, PUTATIVE (AFU_ORTHOLOGUE AFUA_2G16580)-RELATED"/>
    <property type="match status" value="1"/>
</dbReference>
<gene>
    <name evidence="2" type="ORF">HGP28_01325</name>
</gene>
<evidence type="ECO:0000313" key="2">
    <source>
        <dbReference type="EMBL" id="NLS11529.1"/>
    </source>
</evidence>
<dbReference type="Pfam" id="PF02129">
    <property type="entry name" value="Peptidase_S15"/>
    <property type="match status" value="1"/>
</dbReference>
<dbReference type="SUPFAM" id="SSF53474">
    <property type="entry name" value="alpha/beta-Hydrolases"/>
    <property type="match status" value="1"/>
</dbReference>
<dbReference type="AlphaFoldDB" id="A0A7X8YFD2"/>
<comment type="caution">
    <text evidence="2">The sequence shown here is derived from an EMBL/GenBank/DDBJ whole genome shotgun (WGS) entry which is preliminary data.</text>
</comment>
<dbReference type="GO" id="GO:0016787">
    <property type="term" value="F:hydrolase activity"/>
    <property type="evidence" value="ECO:0007669"/>
    <property type="project" value="UniProtKB-KW"/>
</dbReference>
<accession>A0A7X8YFD2</accession>
<organism evidence="2 3">
    <name type="scientific">Vibrio agarilyticus</name>
    <dbReference type="NCBI Taxonomy" id="2726741"/>
    <lineage>
        <taxon>Bacteria</taxon>
        <taxon>Pseudomonadati</taxon>
        <taxon>Pseudomonadota</taxon>
        <taxon>Gammaproteobacteria</taxon>
        <taxon>Vibrionales</taxon>
        <taxon>Vibrionaceae</taxon>
        <taxon>Vibrio</taxon>
    </lineage>
</organism>
<dbReference type="InterPro" id="IPR051411">
    <property type="entry name" value="Polyketide_trans_af380"/>
</dbReference>
<dbReference type="PANTHER" id="PTHR47751:SF1">
    <property type="entry name" value="SUPERFAMILY HYDROLASE, PUTATIVE (AFU_ORTHOLOGUE AFUA_2G16580)-RELATED"/>
    <property type="match status" value="1"/>
</dbReference>
<dbReference type="EMBL" id="JABAIK010000001">
    <property type="protein sequence ID" value="NLS11529.1"/>
    <property type="molecule type" value="Genomic_DNA"/>
</dbReference>
<dbReference type="Gene3D" id="3.40.50.1820">
    <property type="entry name" value="alpha/beta hydrolase"/>
    <property type="match status" value="1"/>
</dbReference>
<proteinExistence type="predicted"/>
<keyword evidence="2" id="KW-0378">Hydrolase</keyword>
<evidence type="ECO:0000259" key="1">
    <source>
        <dbReference type="Pfam" id="PF02129"/>
    </source>
</evidence>
<dbReference type="Proteomes" id="UP000535589">
    <property type="component" value="Unassembled WGS sequence"/>
</dbReference>
<evidence type="ECO:0000313" key="3">
    <source>
        <dbReference type="Proteomes" id="UP000535589"/>
    </source>
</evidence>
<feature type="domain" description="Xaa-Pro dipeptidyl-peptidase-like" evidence="1">
    <location>
        <begin position="31"/>
        <end position="172"/>
    </location>
</feature>
<protein>
    <submittedName>
        <fullName evidence="2">Alpha/beta hydrolase</fullName>
    </submittedName>
</protein>
<sequence length="326" mass="37199">MDKKAIRTFLRNYKEHKMANIMVEKLFFFSDGNRLAADLYLPENYDAKSCYPAVVVTGSWTTVKEQMAGLYAKRMAENGYLALAFDPSNYGESEGEPRFYEHPEQKVRDIYNAVTYLLSRHDVNQKAIGAIGVCAGSMYTLIAAAQDERIHVVGTSASWLHDAEAVKLFYGGEEGVQRRIKEAQAAKKIYQERGEVLYIPTISKTDPNAAMYGDYDYYLNPARGAVPNWSADNFAVMSWEDWLTLDPMPSASQLNKPTIMVHSDGCVLPQYTKNFFNKIPTSDKSLYWVETDLEPPIHQFYFYDQELEVSIAVEQITHWFNKHLSP</sequence>
<dbReference type="Gene3D" id="1.10.10.800">
    <property type="match status" value="1"/>
</dbReference>
<keyword evidence="3" id="KW-1185">Reference proteome</keyword>